<proteinExistence type="inferred from homology"/>
<dbReference type="InterPro" id="IPR036188">
    <property type="entry name" value="FAD/NAD-bd_sf"/>
</dbReference>
<organism evidence="11 12">
    <name type="scientific">Venturia nashicola</name>
    <dbReference type="NCBI Taxonomy" id="86259"/>
    <lineage>
        <taxon>Eukaryota</taxon>
        <taxon>Fungi</taxon>
        <taxon>Dikarya</taxon>
        <taxon>Ascomycota</taxon>
        <taxon>Pezizomycotina</taxon>
        <taxon>Dothideomycetes</taxon>
        <taxon>Pleosporomycetidae</taxon>
        <taxon>Venturiales</taxon>
        <taxon>Venturiaceae</taxon>
        <taxon>Venturia</taxon>
    </lineage>
</organism>
<comment type="catalytic activity">
    <reaction evidence="9">
        <text>L-ornithine + NADPH + O2 = N(5)-hydroxy-L-ornithine + NADP(+) + H2O</text>
        <dbReference type="Rhea" id="RHEA:41508"/>
        <dbReference type="ChEBI" id="CHEBI:15377"/>
        <dbReference type="ChEBI" id="CHEBI:15379"/>
        <dbReference type="ChEBI" id="CHEBI:46911"/>
        <dbReference type="ChEBI" id="CHEBI:57783"/>
        <dbReference type="ChEBI" id="CHEBI:58349"/>
        <dbReference type="ChEBI" id="CHEBI:78275"/>
        <dbReference type="EC" id="1.14.13.196"/>
    </reaction>
</comment>
<accession>A0A4Z1PQN1</accession>
<comment type="pathway">
    <text evidence="2">Siderophore biosynthesis.</text>
</comment>
<keyword evidence="11" id="KW-0503">Monooxygenase</keyword>
<dbReference type="GO" id="GO:0006879">
    <property type="term" value="P:intracellular iron ion homeostasis"/>
    <property type="evidence" value="ECO:0007669"/>
    <property type="project" value="TreeGrafter"/>
</dbReference>
<keyword evidence="5" id="KW-0285">Flavoprotein</keyword>
<evidence type="ECO:0000256" key="6">
    <source>
        <dbReference type="ARBA" id="ARBA00022827"/>
    </source>
</evidence>
<dbReference type="STRING" id="86259.A0A4Z1PQN1"/>
<dbReference type="SUPFAM" id="SSF51905">
    <property type="entry name" value="FAD/NAD(P)-binding domain"/>
    <property type="match status" value="1"/>
</dbReference>
<evidence type="ECO:0000256" key="5">
    <source>
        <dbReference type="ARBA" id="ARBA00022630"/>
    </source>
</evidence>
<dbReference type="InterPro" id="IPR025700">
    <property type="entry name" value="Lys/Orn_oxygenase"/>
</dbReference>
<dbReference type="GO" id="GO:0004497">
    <property type="term" value="F:monooxygenase activity"/>
    <property type="evidence" value="ECO:0007669"/>
    <property type="project" value="UniProtKB-KW"/>
</dbReference>
<evidence type="ECO:0000256" key="4">
    <source>
        <dbReference type="ARBA" id="ARBA00012881"/>
    </source>
</evidence>
<evidence type="ECO:0000256" key="10">
    <source>
        <dbReference type="ARBA" id="ARBA00049248"/>
    </source>
</evidence>
<reference evidence="11 12" key="1">
    <citation type="submission" date="2019-04" db="EMBL/GenBank/DDBJ databases">
        <title>High contiguity whole genome sequence and gene annotation resource for two Venturia nashicola isolates.</title>
        <authorList>
            <person name="Prokchorchik M."/>
            <person name="Won K."/>
            <person name="Lee Y."/>
            <person name="Choi E.D."/>
            <person name="Segonzac C."/>
            <person name="Sohn K.H."/>
        </authorList>
    </citation>
    <scope>NUCLEOTIDE SEQUENCE [LARGE SCALE GENOMIC DNA]</scope>
    <source>
        <strain evidence="11 12">PRI2</strain>
    </source>
</reference>
<protein>
    <recommendedName>
        <fullName evidence="4">L-ornithine N(5)-monooxygenase [NAD(P)H]</fullName>
        <ecNumber evidence="4">1.14.13.196</ecNumber>
    </recommendedName>
</protein>
<gene>
    <name evidence="11" type="ORF">E6O75_ATG04407</name>
</gene>
<evidence type="ECO:0000256" key="1">
    <source>
        <dbReference type="ARBA" id="ARBA00001974"/>
    </source>
</evidence>
<evidence type="ECO:0000256" key="2">
    <source>
        <dbReference type="ARBA" id="ARBA00004924"/>
    </source>
</evidence>
<evidence type="ECO:0000256" key="3">
    <source>
        <dbReference type="ARBA" id="ARBA00007588"/>
    </source>
</evidence>
<dbReference type="Pfam" id="PF13434">
    <property type="entry name" value="Lys_Orn_oxgnase"/>
    <property type="match status" value="1"/>
</dbReference>
<dbReference type="Proteomes" id="UP000298493">
    <property type="component" value="Unassembled WGS sequence"/>
</dbReference>
<comment type="caution">
    <text evidence="11">The sequence shown here is derived from an EMBL/GenBank/DDBJ whole genome shotgun (WGS) entry which is preliminary data.</text>
</comment>
<dbReference type="AlphaFoldDB" id="A0A4Z1PQN1"/>
<sequence>MHGFTNGSSVFDLDNSTPIPCKSHLQATDENELHDFVCVGFGPASLAIAIALHDSLEAEDADVPKLDGRLPKVAFLEKQSQFAWHAGMLLEGAKMQISFVKDMATLRNPRSSFTFLNYLHVKDRLVQFTNLDTFLPQRIEFEDYLRWCASWFDDVVQYRQEVVEVRPEKMKSGGKLIDSFTVFSRDTATQRITARRAKHVIICAGGRANITRPFPEKHPRLLHSSQYAYCMPKMLTDRQAPYHIAVVGGGQSAAEIFNSLHSKYPNAATRLIIKSAALKPSDDSPFVNEIFDPDRIDPFFAKPEESRLSIIKSNKVTNYGVVRLELLEHIYQTLYMQRVRSSNEEDWQHKILTHRSVVAVDSDLDDSLRLHVARADPTGAVDGEAQVSEVLDFDAVIVATGYLRDSHEWLLRPARHLLPGGDVEGKKWEVTRDYKVKFEKGTVSDDAGVYLQGCCESTHGLADSLLSILSVRGGEVVQSIFGNSPSSSKGNAVRPLVNEIEGLDLGVKHI</sequence>
<keyword evidence="7" id="KW-0521">NADP</keyword>
<dbReference type="EC" id="1.14.13.196" evidence="4"/>
<dbReference type="PANTHER" id="PTHR42802:SF1">
    <property type="entry name" value="L-ORNITHINE N(5)-MONOOXYGENASE"/>
    <property type="match status" value="1"/>
</dbReference>
<keyword evidence="12" id="KW-1185">Reference proteome</keyword>
<evidence type="ECO:0000313" key="12">
    <source>
        <dbReference type="Proteomes" id="UP000298493"/>
    </source>
</evidence>
<evidence type="ECO:0000256" key="8">
    <source>
        <dbReference type="ARBA" id="ARBA00023002"/>
    </source>
</evidence>
<evidence type="ECO:0000256" key="7">
    <source>
        <dbReference type="ARBA" id="ARBA00022857"/>
    </source>
</evidence>
<comment type="similarity">
    <text evidence="3">Belongs to the lysine N(6)-hydroxylase/L-ornithine N(5)-oxygenase family.</text>
</comment>
<comment type="cofactor">
    <cofactor evidence="1">
        <name>FAD</name>
        <dbReference type="ChEBI" id="CHEBI:57692"/>
    </cofactor>
</comment>
<dbReference type="Gene3D" id="3.50.50.60">
    <property type="entry name" value="FAD/NAD(P)-binding domain"/>
    <property type="match status" value="1"/>
</dbReference>
<evidence type="ECO:0000313" key="11">
    <source>
        <dbReference type="EMBL" id="TID25202.1"/>
    </source>
</evidence>
<dbReference type="PANTHER" id="PTHR42802">
    <property type="entry name" value="MONOOXYGENASE"/>
    <property type="match status" value="1"/>
</dbReference>
<keyword evidence="6" id="KW-0274">FAD</keyword>
<dbReference type="EMBL" id="SNSC02000004">
    <property type="protein sequence ID" value="TID25202.1"/>
    <property type="molecule type" value="Genomic_DNA"/>
</dbReference>
<comment type="catalytic activity">
    <reaction evidence="10">
        <text>L-ornithine + NADH + O2 = N(5)-hydroxy-L-ornithine + NAD(+) + H2O</text>
        <dbReference type="Rhea" id="RHEA:41512"/>
        <dbReference type="ChEBI" id="CHEBI:15377"/>
        <dbReference type="ChEBI" id="CHEBI:15379"/>
        <dbReference type="ChEBI" id="CHEBI:46911"/>
        <dbReference type="ChEBI" id="CHEBI:57540"/>
        <dbReference type="ChEBI" id="CHEBI:57945"/>
        <dbReference type="ChEBI" id="CHEBI:78275"/>
        <dbReference type="EC" id="1.14.13.196"/>
    </reaction>
</comment>
<keyword evidence="8" id="KW-0560">Oxidoreductase</keyword>
<name>A0A4Z1PQN1_9PEZI</name>
<dbReference type="PRINTS" id="PR00368">
    <property type="entry name" value="FADPNR"/>
</dbReference>
<evidence type="ECO:0000256" key="9">
    <source>
        <dbReference type="ARBA" id="ARBA00047598"/>
    </source>
</evidence>